<evidence type="ECO:0000256" key="3">
    <source>
        <dbReference type="ARBA" id="ARBA00022679"/>
    </source>
</evidence>
<dbReference type="Proteomes" id="UP001303407">
    <property type="component" value="Chromosome"/>
</dbReference>
<evidence type="ECO:0000259" key="4">
    <source>
        <dbReference type="Pfam" id="PF00535"/>
    </source>
</evidence>
<evidence type="ECO:0000313" key="6">
    <source>
        <dbReference type="Proteomes" id="UP001303407"/>
    </source>
</evidence>
<organism evidence="5 6">
    <name type="scientific">Thalassobellus suaedae</name>
    <dbReference type="NCBI Taxonomy" id="3074124"/>
    <lineage>
        <taxon>Bacteria</taxon>
        <taxon>Pseudomonadati</taxon>
        <taxon>Bacteroidota</taxon>
        <taxon>Flavobacteriia</taxon>
        <taxon>Flavobacteriales</taxon>
        <taxon>Flavobacteriaceae</taxon>
        <taxon>Thalassobellus</taxon>
    </lineage>
</organism>
<dbReference type="InterPro" id="IPR050834">
    <property type="entry name" value="Glycosyltransf_2"/>
</dbReference>
<dbReference type="InterPro" id="IPR029044">
    <property type="entry name" value="Nucleotide-diphossugar_trans"/>
</dbReference>
<dbReference type="SUPFAM" id="SSF53448">
    <property type="entry name" value="Nucleotide-diphospho-sugar transferases"/>
    <property type="match status" value="1"/>
</dbReference>
<proteinExistence type="inferred from homology"/>
<name>A0ABY9Y212_9FLAO</name>
<keyword evidence="3 5" id="KW-0808">Transferase</keyword>
<dbReference type="Pfam" id="PF00535">
    <property type="entry name" value="Glycos_transf_2"/>
    <property type="match status" value="1"/>
</dbReference>
<dbReference type="RefSeq" id="WP_415862208.1">
    <property type="nucleotide sequence ID" value="NZ_CP134536.1"/>
</dbReference>
<evidence type="ECO:0000256" key="2">
    <source>
        <dbReference type="ARBA" id="ARBA00022676"/>
    </source>
</evidence>
<reference evidence="5 6" key="1">
    <citation type="submission" date="2023-09" db="EMBL/GenBank/DDBJ databases">
        <title>Thalassobella suaedae gen. nov., sp. nov., a marine bacterium of the family Flavobacteriaceae isolated from a halophyte Suaeda japonica.</title>
        <authorList>
            <person name="Lee S.Y."/>
            <person name="Hwang C.Y."/>
        </authorList>
    </citation>
    <scope>NUCLEOTIDE SEQUENCE [LARGE SCALE GENOMIC DNA]</scope>
    <source>
        <strain evidence="5 6">HL-DH10</strain>
    </source>
</reference>
<comment type="similarity">
    <text evidence="1">Belongs to the glycosyltransferase 2 family.</text>
</comment>
<keyword evidence="6" id="KW-1185">Reference proteome</keyword>
<feature type="domain" description="Glycosyltransferase 2-like" evidence="4">
    <location>
        <begin position="5"/>
        <end position="164"/>
    </location>
</feature>
<gene>
    <name evidence="5" type="ORF">RHP49_15205</name>
</gene>
<protein>
    <submittedName>
        <fullName evidence="5">Glycosyltransferase family 2 protein</fullName>
        <ecNumber evidence="5">2.4.-.-</ecNumber>
    </submittedName>
</protein>
<dbReference type="InterPro" id="IPR001173">
    <property type="entry name" value="Glyco_trans_2-like"/>
</dbReference>
<dbReference type="PANTHER" id="PTHR43685:SF5">
    <property type="entry name" value="GLYCOSYLTRANSFERASE EPSE-RELATED"/>
    <property type="match status" value="1"/>
</dbReference>
<dbReference type="CDD" id="cd00761">
    <property type="entry name" value="Glyco_tranf_GTA_type"/>
    <property type="match status" value="1"/>
</dbReference>
<dbReference type="PANTHER" id="PTHR43685">
    <property type="entry name" value="GLYCOSYLTRANSFERASE"/>
    <property type="match status" value="1"/>
</dbReference>
<dbReference type="GO" id="GO:0016757">
    <property type="term" value="F:glycosyltransferase activity"/>
    <property type="evidence" value="ECO:0007669"/>
    <property type="project" value="UniProtKB-KW"/>
</dbReference>
<keyword evidence="2 5" id="KW-0328">Glycosyltransferase</keyword>
<dbReference type="EMBL" id="CP134536">
    <property type="protein sequence ID" value="WNH12227.1"/>
    <property type="molecule type" value="Genomic_DNA"/>
</dbReference>
<dbReference type="EC" id="2.4.-.-" evidence="5"/>
<evidence type="ECO:0000256" key="1">
    <source>
        <dbReference type="ARBA" id="ARBA00006739"/>
    </source>
</evidence>
<accession>A0ABY9Y212</accession>
<dbReference type="Gene3D" id="3.90.550.10">
    <property type="entry name" value="Spore Coat Polysaccharide Biosynthesis Protein SpsA, Chain A"/>
    <property type="match status" value="1"/>
</dbReference>
<evidence type="ECO:0000313" key="5">
    <source>
        <dbReference type="EMBL" id="WNH12227.1"/>
    </source>
</evidence>
<sequence>MSITIGLPFYNAEKHLELAIKSVFAQTYQDWELLLIDDGSTDTSLEIAKSIKDQRVTVYSDGNNKKLAARLNEIVKLAKYDYIARMDADDFMAPTRLSTQIKILEDNPKFDLVSTGLFSISNTNILMGYRGHNWENPTFDEILYKKTGVLHPSVMGRKAWFERNKYNEDLKLGQDTELWLRTSKKNDFKIKIISNPLFMYREEGNVTKKKLLRAYKNEREYLALYIEPLIPRIMYKLKSWAKSLFVTVFGTPKFLLERRFNSVNDNQREIYDNVLKQIRNTQL</sequence>